<sequence length="514" mass="58525">MREVVEICVTRDCEGPPIAREIWFIVTRFMQQKHETGTTMSLRCGLLAALMLLTSGASALDNGLALTPPMGWLTWERFRCITDCEAYPDECISENLIRRTADLMVSEGYLEAGYEYLGIDDCWLEKKRGPDNRLVPDKKRFPNGMKAIADYIHARNLKFGLYEDFGNYTCAGYPGVLGYEQLDVTTFAEWEVDYIKLDGCNVDRYRMDEGYPDVGKMLNATGRPILYSCSWPAYQEDHMLRSHQRDAGFLLKDSISDSVREGRWRGSGSSELLFTGQNTTAKAITSLLYSPNYKSIAKHCNMWRNWNDIEDSWSSLLGVMDWFGNNQERIATFAGPGHWNDPDMLLIGNYGLTVDQAKVQMAVWAILAAPLLISADLATMRPEFKEILLNHRVIAINQDRLGKQGLRVFQKKDAGERKGLEVWTRELSDGSYAVAFVSRRDDGAGYAAKFTFEEMQLPSDDYLVEDLFDEVPERKLNSDDEFPVRINPSGVKFYKFYKLKQNDNKSPPQADIVD</sequence>
<dbReference type="SUPFAM" id="SSF51445">
    <property type="entry name" value="(Trans)glycosidases"/>
    <property type="match status" value="2"/>
</dbReference>
<organism evidence="8 9">
    <name type="scientific">Eumeta variegata</name>
    <name type="common">Bagworm moth</name>
    <name type="synonym">Eumeta japonica</name>
    <dbReference type="NCBI Taxonomy" id="151549"/>
    <lineage>
        <taxon>Eukaryota</taxon>
        <taxon>Metazoa</taxon>
        <taxon>Ecdysozoa</taxon>
        <taxon>Arthropoda</taxon>
        <taxon>Hexapoda</taxon>
        <taxon>Insecta</taxon>
        <taxon>Pterygota</taxon>
        <taxon>Neoptera</taxon>
        <taxon>Endopterygota</taxon>
        <taxon>Lepidoptera</taxon>
        <taxon>Glossata</taxon>
        <taxon>Ditrysia</taxon>
        <taxon>Tineoidea</taxon>
        <taxon>Psychidae</taxon>
        <taxon>Oiketicinae</taxon>
        <taxon>Eumeta</taxon>
    </lineage>
</organism>
<dbReference type="Proteomes" id="UP000299102">
    <property type="component" value="Unassembled WGS sequence"/>
</dbReference>
<dbReference type="OrthoDB" id="5795902at2759"/>
<evidence type="ECO:0000256" key="6">
    <source>
        <dbReference type="RuleBase" id="RU361168"/>
    </source>
</evidence>
<comment type="subunit">
    <text evidence="6">Homodimer.</text>
</comment>
<dbReference type="STRING" id="151549.A0A4C1TUN6"/>
<protein>
    <recommendedName>
        <fullName evidence="6">Alpha-galactosidase</fullName>
        <ecNumber evidence="6">3.2.1.-</ecNumber>
    </recommendedName>
</protein>
<accession>A0A4C1TUN6</accession>
<dbReference type="GO" id="GO:0004557">
    <property type="term" value="F:alpha-galactosidase activity"/>
    <property type="evidence" value="ECO:0007669"/>
    <property type="project" value="TreeGrafter"/>
</dbReference>
<dbReference type="PANTHER" id="PTHR11452">
    <property type="entry name" value="ALPHA-GALACTOSIDASE/ALPHA-N-ACETYLGALACTOSAMINIDASE"/>
    <property type="match status" value="1"/>
</dbReference>
<feature type="domain" description="Alpha galactosidase A C-terminal" evidence="7">
    <location>
        <begin position="402"/>
        <end position="490"/>
    </location>
</feature>
<evidence type="ECO:0000256" key="1">
    <source>
        <dbReference type="ARBA" id="ARBA00009743"/>
    </source>
</evidence>
<dbReference type="InterPro" id="IPR002241">
    <property type="entry name" value="Glyco_hydro_27"/>
</dbReference>
<comment type="similarity">
    <text evidence="1 6">Belongs to the glycosyl hydrolase 27 family.</text>
</comment>
<evidence type="ECO:0000256" key="4">
    <source>
        <dbReference type="ARBA" id="ARBA00023180"/>
    </source>
</evidence>
<gene>
    <name evidence="8" type="primary">Naga</name>
    <name evidence="8" type="ORF">EVAR_8844_1</name>
</gene>
<dbReference type="InterPro" id="IPR013780">
    <property type="entry name" value="Glyco_hydro_b"/>
</dbReference>
<name>A0A4C1TUN6_EUMVA</name>
<dbReference type="GO" id="GO:0016139">
    <property type="term" value="P:glycoside catabolic process"/>
    <property type="evidence" value="ECO:0007669"/>
    <property type="project" value="TreeGrafter"/>
</dbReference>
<dbReference type="PANTHER" id="PTHR11452:SF66">
    <property type="entry name" value="ALPHA-GALACTOSIDASE"/>
    <property type="match status" value="1"/>
</dbReference>
<keyword evidence="9" id="KW-1185">Reference proteome</keyword>
<dbReference type="InterPro" id="IPR017853">
    <property type="entry name" value="GH"/>
</dbReference>
<dbReference type="Gene3D" id="2.60.40.1180">
    <property type="entry name" value="Golgi alpha-mannosidase II"/>
    <property type="match status" value="1"/>
</dbReference>
<dbReference type="InterPro" id="IPR035373">
    <property type="entry name" value="Melibiase/NAGA_C"/>
</dbReference>
<dbReference type="EC" id="3.2.1.-" evidence="6"/>
<evidence type="ECO:0000256" key="3">
    <source>
        <dbReference type="ARBA" id="ARBA00023157"/>
    </source>
</evidence>
<evidence type="ECO:0000259" key="7">
    <source>
        <dbReference type="Pfam" id="PF17450"/>
    </source>
</evidence>
<dbReference type="GO" id="GO:0009311">
    <property type="term" value="P:oligosaccharide metabolic process"/>
    <property type="evidence" value="ECO:0007669"/>
    <property type="project" value="TreeGrafter"/>
</dbReference>
<evidence type="ECO:0000313" key="8">
    <source>
        <dbReference type="EMBL" id="GBP17496.1"/>
    </source>
</evidence>
<dbReference type="InterPro" id="IPR013785">
    <property type="entry name" value="Aldolase_TIM"/>
</dbReference>
<dbReference type="GO" id="GO:0005737">
    <property type="term" value="C:cytoplasm"/>
    <property type="evidence" value="ECO:0007669"/>
    <property type="project" value="TreeGrafter"/>
</dbReference>
<evidence type="ECO:0000256" key="2">
    <source>
        <dbReference type="ARBA" id="ARBA00022801"/>
    </source>
</evidence>
<dbReference type="SUPFAM" id="SSF51011">
    <property type="entry name" value="Glycosyl hydrolase domain"/>
    <property type="match status" value="1"/>
</dbReference>
<keyword evidence="3 6" id="KW-1015">Disulfide bond</keyword>
<reference evidence="8 9" key="1">
    <citation type="journal article" date="2019" name="Commun. Biol.">
        <title>The bagworm genome reveals a unique fibroin gene that provides high tensile strength.</title>
        <authorList>
            <person name="Kono N."/>
            <person name="Nakamura H."/>
            <person name="Ohtoshi R."/>
            <person name="Tomita M."/>
            <person name="Numata K."/>
            <person name="Arakawa K."/>
        </authorList>
    </citation>
    <scope>NUCLEOTIDE SEQUENCE [LARGE SCALE GENOMIC DNA]</scope>
</reference>
<keyword evidence="5 6" id="KW-0326">Glycosidase</keyword>
<dbReference type="EMBL" id="BGZK01000087">
    <property type="protein sequence ID" value="GBP17496.1"/>
    <property type="molecule type" value="Genomic_DNA"/>
</dbReference>
<dbReference type="Gene3D" id="3.20.20.70">
    <property type="entry name" value="Aldolase class I"/>
    <property type="match status" value="1"/>
</dbReference>
<dbReference type="Pfam" id="PF17450">
    <property type="entry name" value="Melibiase_2_C"/>
    <property type="match status" value="1"/>
</dbReference>
<comment type="caution">
    <text evidence="8">The sequence shown here is derived from an EMBL/GenBank/DDBJ whole genome shotgun (WGS) entry which is preliminary data.</text>
</comment>
<dbReference type="Pfam" id="PF16499">
    <property type="entry name" value="Melibiase_2"/>
    <property type="match status" value="2"/>
</dbReference>
<evidence type="ECO:0000256" key="5">
    <source>
        <dbReference type="ARBA" id="ARBA00023295"/>
    </source>
</evidence>
<keyword evidence="4" id="KW-0325">Glycoprotein</keyword>
<proteinExistence type="inferred from homology"/>
<keyword evidence="2 6" id="KW-0378">Hydrolase</keyword>
<evidence type="ECO:0000313" key="9">
    <source>
        <dbReference type="Proteomes" id="UP000299102"/>
    </source>
</evidence>
<dbReference type="PRINTS" id="PR00740">
    <property type="entry name" value="GLHYDRLASE27"/>
</dbReference>
<dbReference type="AlphaFoldDB" id="A0A4C1TUN6"/>
<dbReference type="CDD" id="cd14792">
    <property type="entry name" value="GH27"/>
    <property type="match status" value="1"/>
</dbReference>